<evidence type="ECO:0000313" key="2">
    <source>
        <dbReference type="Proteomes" id="UP000223777"/>
    </source>
</evidence>
<accession>A0A2B9Q401</accession>
<dbReference type="InterPro" id="IPR024256">
    <property type="entry name" value="DUF3797"/>
</dbReference>
<dbReference type="RefSeq" id="WP_097883404.1">
    <property type="nucleotide sequence ID" value="NZ_NUIL01000015.1"/>
</dbReference>
<dbReference type="Proteomes" id="UP000223777">
    <property type="component" value="Unassembled WGS sequence"/>
</dbReference>
<evidence type="ECO:0000313" key="1">
    <source>
        <dbReference type="EMBL" id="PGO29161.1"/>
    </source>
</evidence>
<protein>
    <submittedName>
        <fullName evidence="1">Uncharacterized protein</fullName>
    </submittedName>
</protein>
<reference evidence="1 2" key="1">
    <citation type="submission" date="2017-09" db="EMBL/GenBank/DDBJ databases">
        <title>Large-scale bioinformatics analysis of Bacillus genomes uncovers conserved roles of natural products in bacterial physiology.</title>
        <authorList>
            <consortium name="Agbiome Team Llc"/>
            <person name="Bleich R.M."/>
            <person name="Grubbs K.J."/>
            <person name="Santa Maria K.C."/>
            <person name="Allen S.E."/>
            <person name="Farag S."/>
            <person name="Shank E.A."/>
            <person name="Bowers A."/>
        </authorList>
    </citation>
    <scope>NUCLEOTIDE SEQUENCE [LARGE SCALE GENOMIC DNA]</scope>
    <source>
        <strain evidence="1 2">AFS050027</strain>
    </source>
</reference>
<dbReference type="Pfam" id="PF12677">
    <property type="entry name" value="DUF3797"/>
    <property type="match status" value="1"/>
</dbReference>
<name>A0A2B9Q401_BACCE</name>
<dbReference type="EMBL" id="NUIL01000015">
    <property type="protein sequence ID" value="PGO29161.1"/>
    <property type="molecule type" value="Genomic_DNA"/>
</dbReference>
<comment type="caution">
    <text evidence="1">The sequence shown here is derived from an EMBL/GenBank/DDBJ whole genome shotgun (WGS) entry which is preliminary data.</text>
</comment>
<dbReference type="AlphaFoldDB" id="A0A2B9Q401"/>
<gene>
    <name evidence="1" type="ORF">CN984_11985</name>
</gene>
<sequence length="74" mass="8237">MNAMYFLRIAPLINDCPNCGNQFVGNGEGTLEVDDNMVKRTCKCGFNFEYDVNNGTSKPKIKKAIDESLKSIKS</sequence>
<proteinExistence type="predicted"/>
<organism evidence="1 2">
    <name type="scientific">Bacillus cereus</name>
    <dbReference type="NCBI Taxonomy" id="1396"/>
    <lineage>
        <taxon>Bacteria</taxon>
        <taxon>Bacillati</taxon>
        <taxon>Bacillota</taxon>
        <taxon>Bacilli</taxon>
        <taxon>Bacillales</taxon>
        <taxon>Bacillaceae</taxon>
        <taxon>Bacillus</taxon>
        <taxon>Bacillus cereus group</taxon>
    </lineage>
</organism>